<evidence type="ECO:0000313" key="4">
    <source>
        <dbReference type="Proteomes" id="UP001602245"/>
    </source>
</evidence>
<accession>A0ABW6W9F6</accession>
<evidence type="ECO:0000313" key="3">
    <source>
        <dbReference type="EMBL" id="MFF5289940.1"/>
    </source>
</evidence>
<dbReference type="EMBL" id="JBIAZU010000002">
    <property type="protein sequence ID" value="MFF5289940.1"/>
    <property type="molecule type" value="Genomic_DNA"/>
</dbReference>
<feature type="transmembrane region" description="Helical" evidence="2">
    <location>
        <begin position="105"/>
        <end position="127"/>
    </location>
</feature>
<reference evidence="3 4" key="1">
    <citation type="submission" date="2024-10" db="EMBL/GenBank/DDBJ databases">
        <title>The Natural Products Discovery Center: Release of the First 8490 Sequenced Strains for Exploring Actinobacteria Biosynthetic Diversity.</title>
        <authorList>
            <person name="Kalkreuter E."/>
            <person name="Kautsar S.A."/>
            <person name="Yang D."/>
            <person name="Bader C.D."/>
            <person name="Teijaro C.N."/>
            <person name="Fluegel L."/>
            <person name="Davis C.M."/>
            <person name="Simpson J.R."/>
            <person name="Lauterbach L."/>
            <person name="Steele A.D."/>
            <person name="Gui C."/>
            <person name="Meng S."/>
            <person name="Li G."/>
            <person name="Viehrig K."/>
            <person name="Ye F."/>
            <person name="Su P."/>
            <person name="Kiefer A.F."/>
            <person name="Nichols A."/>
            <person name="Cepeda A.J."/>
            <person name="Yan W."/>
            <person name="Fan B."/>
            <person name="Jiang Y."/>
            <person name="Adhikari A."/>
            <person name="Zheng C.-J."/>
            <person name="Schuster L."/>
            <person name="Cowan T.M."/>
            <person name="Smanski M.J."/>
            <person name="Chevrette M.G."/>
            <person name="De Carvalho L.P.S."/>
            <person name="Shen B."/>
        </authorList>
    </citation>
    <scope>NUCLEOTIDE SEQUENCE [LARGE SCALE GENOMIC DNA]</scope>
    <source>
        <strain evidence="3 4">NPDC000087</strain>
    </source>
</reference>
<protein>
    <submittedName>
        <fullName evidence="3">Uncharacterized protein</fullName>
    </submittedName>
</protein>
<proteinExistence type="predicted"/>
<feature type="compositionally biased region" description="Basic and acidic residues" evidence="1">
    <location>
        <begin position="56"/>
        <end position="83"/>
    </location>
</feature>
<feature type="region of interest" description="Disordered" evidence="1">
    <location>
        <begin position="1"/>
        <end position="85"/>
    </location>
</feature>
<keyword evidence="2" id="KW-0472">Membrane</keyword>
<feature type="compositionally biased region" description="Pro residues" evidence="1">
    <location>
        <begin position="40"/>
        <end position="51"/>
    </location>
</feature>
<gene>
    <name evidence="3" type="ORF">ACFY35_10890</name>
</gene>
<feature type="transmembrane region" description="Helical" evidence="2">
    <location>
        <begin position="232"/>
        <end position="254"/>
    </location>
</feature>
<feature type="transmembrane region" description="Helical" evidence="2">
    <location>
        <begin position="133"/>
        <end position="152"/>
    </location>
</feature>
<organism evidence="3 4">
    <name type="scientific">Paractinoplanes globisporus</name>
    <dbReference type="NCBI Taxonomy" id="113565"/>
    <lineage>
        <taxon>Bacteria</taxon>
        <taxon>Bacillati</taxon>
        <taxon>Actinomycetota</taxon>
        <taxon>Actinomycetes</taxon>
        <taxon>Micromonosporales</taxon>
        <taxon>Micromonosporaceae</taxon>
        <taxon>Paractinoplanes</taxon>
    </lineage>
</organism>
<evidence type="ECO:0000256" key="1">
    <source>
        <dbReference type="SAM" id="MobiDB-lite"/>
    </source>
</evidence>
<sequence>MTEEPPPWARPREDSGRLFASRRLNQEVPETRRPPGAAAGPPPGPKPPPIPAAGRGRADGRGPEADPRDGRAAAEPPPVRRDPLIGLITGPVSYTRVTQDHRPGIGVVAVAMSAVIAAAALVATALAGRAGTGLLVVGTVVIVVCAGAVAVANRLAIRGGMGSECRFVLRAETGRSTAWSLHGAPQTGVLHTGDLVRIVPGAKGKARAVEVLAGMDGPVLRRLEGRGLLAPLQWAGLAVAVALLALTTAVLWGAF</sequence>
<comment type="caution">
    <text evidence="3">The sequence shown here is derived from an EMBL/GenBank/DDBJ whole genome shotgun (WGS) entry which is preliminary data.</text>
</comment>
<keyword evidence="4" id="KW-1185">Reference proteome</keyword>
<keyword evidence="2" id="KW-1133">Transmembrane helix</keyword>
<keyword evidence="2" id="KW-0812">Transmembrane</keyword>
<dbReference type="Proteomes" id="UP001602245">
    <property type="component" value="Unassembled WGS sequence"/>
</dbReference>
<dbReference type="RefSeq" id="WP_026205678.1">
    <property type="nucleotide sequence ID" value="NZ_JBIAZU010000002.1"/>
</dbReference>
<evidence type="ECO:0000256" key="2">
    <source>
        <dbReference type="SAM" id="Phobius"/>
    </source>
</evidence>
<name>A0ABW6W9F6_9ACTN</name>